<reference evidence="2" key="1">
    <citation type="submission" date="2009-08" db="EMBL/GenBank/DDBJ databases">
        <title>The complete genome of Chitinophaga pinensis DSM 2588.</title>
        <authorList>
            <consortium name="US DOE Joint Genome Institute (JGI-PGF)"/>
            <person name="Lucas S."/>
            <person name="Copeland A."/>
            <person name="Lapidus A."/>
            <person name="Glavina del Rio T."/>
            <person name="Dalin E."/>
            <person name="Tice H."/>
            <person name="Bruce D."/>
            <person name="Goodwin L."/>
            <person name="Pitluck S."/>
            <person name="Kyrpides N."/>
            <person name="Mavromatis K."/>
            <person name="Ivanova N."/>
            <person name="Mikhailova N."/>
            <person name="Sims D."/>
            <person name="Meinche L."/>
            <person name="Brettin T."/>
            <person name="Detter J.C."/>
            <person name="Han C."/>
            <person name="Larimer F."/>
            <person name="Land M."/>
            <person name="Hauser L."/>
            <person name="Markowitz V."/>
            <person name="Cheng J.-F."/>
            <person name="Hugenholtz P."/>
            <person name="Woyke T."/>
            <person name="Wu D."/>
            <person name="Spring S."/>
            <person name="Klenk H.-P."/>
            <person name="Eisen J.A."/>
        </authorList>
    </citation>
    <scope>NUCLEOTIDE SEQUENCE [LARGE SCALE GENOMIC DNA]</scope>
    <source>
        <strain evidence="2">ATCC 43595 / DSM 2588 / LMG 13176 / NBRC 15968 / NCIMB 11800 / UQM 2034</strain>
    </source>
</reference>
<sequence length="75" mass="9033">MTMNKITYYSFHIDGDDLCEVEKFVTIFNKPAYGEDYYNIMSVIREMGMNRGAEAKYSSTKELQRHYRRHIHQEM</sequence>
<dbReference type="AlphaFoldDB" id="A0A979GRH6"/>
<dbReference type="KEGG" id="cpi:Cpin_4944"/>
<name>A0A979GRH6_CHIPD</name>
<dbReference type="Proteomes" id="UP000002215">
    <property type="component" value="Chromosome"/>
</dbReference>
<organism evidence="1 2">
    <name type="scientific">Chitinophaga pinensis (strain ATCC 43595 / DSM 2588 / LMG 13176 / NBRC 15968 / NCIMB 11800 / UQM 2034)</name>
    <dbReference type="NCBI Taxonomy" id="485918"/>
    <lineage>
        <taxon>Bacteria</taxon>
        <taxon>Pseudomonadati</taxon>
        <taxon>Bacteroidota</taxon>
        <taxon>Chitinophagia</taxon>
        <taxon>Chitinophagales</taxon>
        <taxon>Chitinophagaceae</taxon>
        <taxon>Chitinophaga</taxon>
    </lineage>
</organism>
<dbReference type="EMBL" id="CP001699">
    <property type="protein sequence ID" value="ACU62377.1"/>
    <property type="molecule type" value="Genomic_DNA"/>
</dbReference>
<gene>
    <name evidence="1" type="ordered locus">Cpin_4944</name>
</gene>
<accession>A0A979GRH6</accession>
<evidence type="ECO:0000313" key="2">
    <source>
        <dbReference type="Proteomes" id="UP000002215"/>
    </source>
</evidence>
<evidence type="ECO:0000313" key="1">
    <source>
        <dbReference type="EMBL" id="ACU62377.1"/>
    </source>
</evidence>
<reference evidence="1 2" key="2">
    <citation type="journal article" date="2010" name="Stand. Genomic Sci.">
        <title>Complete genome sequence of Chitinophaga pinensis type strain (UQM 2034).</title>
        <authorList>
            <person name="Glavina Del Rio T."/>
            <person name="Abt B."/>
            <person name="Spring S."/>
            <person name="Lapidus A."/>
            <person name="Nolan M."/>
            <person name="Tice H."/>
            <person name="Copeland A."/>
            <person name="Cheng J.F."/>
            <person name="Chen F."/>
            <person name="Bruce D."/>
            <person name="Goodwin L."/>
            <person name="Pitluck S."/>
            <person name="Ivanova N."/>
            <person name="Mavromatis K."/>
            <person name="Mikhailova N."/>
            <person name="Pati A."/>
            <person name="Chen A."/>
            <person name="Palaniappan K."/>
            <person name="Land M."/>
            <person name="Hauser L."/>
            <person name="Chang Y.J."/>
            <person name="Jeffries C.D."/>
            <person name="Chain P."/>
            <person name="Saunders E."/>
            <person name="Detter J.C."/>
            <person name="Brettin T."/>
            <person name="Rohde M."/>
            <person name="Goker M."/>
            <person name="Bristow J."/>
            <person name="Eisen J.A."/>
            <person name="Markowitz V."/>
            <person name="Hugenholtz P."/>
            <person name="Kyrpides N.C."/>
            <person name="Klenk H.P."/>
            <person name="Lucas S."/>
        </authorList>
    </citation>
    <scope>NUCLEOTIDE SEQUENCE [LARGE SCALE GENOMIC DNA]</scope>
    <source>
        <strain evidence="2">ATCC 43595 / DSM 2588 / LMG 13176 / NBRC 15968 / NCIMB 11800 / UQM 2034</strain>
    </source>
</reference>
<dbReference type="OrthoDB" id="662471at2"/>
<protein>
    <submittedName>
        <fullName evidence="1">Uncharacterized protein</fullName>
    </submittedName>
</protein>
<proteinExistence type="predicted"/>